<evidence type="ECO:0000313" key="3">
    <source>
        <dbReference type="Proteomes" id="UP001472677"/>
    </source>
</evidence>
<reference evidence="2 3" key="1">
    <citation type="journal article" date="2024" name="G3 (Bethesda)">
        <title>Genome assembly of Hibiscus sabdariffa L. provides insights into metabolisms of medicinal natural products.</title>
        <authorList>
            <person name="Kim T."/>
        </authorList>
    </citation>
    <scope>NUCLEOTIDE SEQUENCE [LARGE SCALE GENOMIC DNA]</scope>
    <source>
        <strain evidence="2">TK-2024</strain>
        <tissue evidence="2">Old leaves</tissue>
    </source>
</reference>
<comment type="caution">
    <text evidence="2">The sequence shown here is derived from an EMBL/GenBank/DDBJ whole genome shotgun (WGS) entry which is preliminary data.</text>
</comment>
<feature type="region of interest" description="Disordered" evidence="1">
    <location>
        <begin position="58"/>
        <end position="88"/>
    </location>
</feature>
<accession>A0ABR2GH08</accession>
<keyword evidence="3" id="KW-1185">Reference proteome</keyword>
<evidence type="ECO:0000313" key="2">
    <source>
        <dbReference type="EMBL" id="KAK8602202.1"/>
    </source>
</evidence>
<gene>
    <name evidence="2" type="ORF">V6N12_052017</name>
</gene>
<dbReference type="Proteomes" id="UP001472677">
    <property type="component" value="Unassembled WGS sequence"/>
</dbReference>
<protein>
    <submittedName>
        <fullName evidence="2">Uncharacterized protein</fullName>
    </submittedName>
</protein>
<feature type="region of interest" description="Disordered" evidence="1">
    <location>
        <begin position="117"/>
        <end position="154"/>
    </location>
</feature>
<proteinExistence type="predicted"/>
<sequence>MVSPGSMILFSSMREAPIKHSLTQPQRSLEFLHLPRIPRLVFRSKPRKPRLMFRVPTDISATPGNETARRRSDHSFMPTQKHGDTTSQDVEPGFLLLCHKKTTFSETGFLRIGFGARNKLSNPTKRGPKPNQGKAGSGRIEEPDAVKPPTTVNSRLPMTWAHSRLTLVHILQTLFFYSLSTAESENGSIR</sequence>
<name>A0ABR2GH08_9ROSI</name>
<evidence type="ECO:0000256" key="1">
    <source>
        <dbReference type="SAM" id="MobiDB-lite"/>
    </source>
</evidence>
<dbReference type="EMBL" id="JBBPBM010000001">
    <property type="protein sequence ID" value="KAK8602202.1"/>
    <property type="molecule type" value="Genomic_DNA"/>
</dbReference>
<organism evidence="2 3">
    <name type="scientific">Hibiscus sabdariffa</name>
    <name type="common">roselle</name>
    <dbReference type="NCBI Taxonomy" id="183260"/>
    <lineage>
        <taxon>Eukaryota</taxon>
        <taxon>Viridiplantae</taxon>
        <taxon>Streptophyta</taxon>
        <taxon>Embryophyta</taxon>
        <taxon>Tracheophyta</taxon>
        <taxon>Spermatophyta</taxon>
        <taxon>Magnoliopsida</taxon>
        <taxon>eudicotyledons</taxon>
        <taxon>Gunneridae</taxon>
        <taxon>Pentapetalae</taxon>
        <taxon>rosids</taxon>
        <taxon>malvids</taxon>
        <taxon>Malvales</taxon>
        <taxon>Malvaceae</taxon>
        <taxon>Malvoideae</taxon>
        <taxon>Hibiscus</taxon>
    </lineage>
</organism>